<evidence type="ECO:0000256" key="1">
    <source>
        <dbReference type="ARBA" id="ARBA00005417"/>
    </source>
</evidence>
<keyword evidence="4 7" id="KW-0067">ATP-binding</keyword>
<feature type="domain" description="ABC transporter" evidence="6">
    <location>
        <begin position="4"/>
        <end position="240"/>
    </location>
</feature>
<dbReference type="Gene3D" id="3.40.50.300">
    <property type="entry name" value="P-loop containing nucleotide triphosphate hydrolases"/>
    <property type="match status" value="1"/>
</dbReference>
<dbReference type="InterPro" id="IPR003439">
    <property type="entry name" value="ABC_transporter-like_ATP-bd"/>
</dbReference>
<dbReference type="FunFam" id="3.40.50.300:FF:000425">
    <property type="entry name" value="Probable ABC transporter, ATP-binding subunit"/>
    <property type="match status" value="1"/>
</dbReference>
<name>A0A109JC79_9BRAD</name>
<evidence type="ECO:0000256" key="2">
    <source>
        <dbReference type="ARBA" id="ARBA00022448"/>
    </source>
</evidence>
<dbReference type="GO" id="GO:0005524">
    <property type="term" value="F:ATP binding"/>
    <property type="evidence" value="ECO:0007669"/>
    <property type="project" value="UniProtKB-KW"/>
</dbReference>
<dbReference type="InterPro" id="IPR017871">
    <property type="entry name" value="ABC_transporter-like_CS"/>
</dbReference>
<evidence type="ECO:0000256" key="3">
    <source>
        <dbReference type="ARBA" id="ARBA00022741"/>
    </source>
</evidence>
<dbReference type="InterPro" id="IPR027417">
    <property type="entry name" value="P-loop_NTPase"/>
</dbReference>
<dbReference type="EMBL" id="LNCU01000118">
    <property type="protein sequence ID" value="KWV46212.1"/>
    <property type="molecule type" value="Genomic_DNA"/>
</dbReference>
<comment type="function">
    <text evidence="5">Involved in beta-(1--&gt;2)glucan export. Transmembrane domains (TMD) form a pore in the inner membrane and the ATP-binding domain (NBD) is responsible for energy generation.</text>
</comment>
<protein>
    <submittedName>
        <fullName evidence="7">ABC transporter ATP-binding protein</fullName>
    </submittedName>
</protein>
<gene>
    <name evidence="7" type="ORF">AS156_21845</name>
</gene>
<dbReference type="OrthoDB" id="9802264at2"/>
<dbReference type="InterPro" id="IPR008995">
    <property type="entry name" value="Mo/tungstate-bd_C_term_dom"/>
</dbReference>
<evidence type="ECO:0000313" key="7">
    <source>
        <dbReference type="EMBL" id="KWV46212.1"/>
    </source>
</evidence>
<dbReference type="AlphaFoldDB" id="A0A109JC79"/>
<dbReference type="PANTHER" id="PTHR42781">
    <property type="entry name" value="SPERMIDINE/PUTRESCINE IMPORT ATP-BINDING PROTEIN POTA"/>
    <property type="match status" value="1"/>
</dbReference>
<reference evidence="7 8" key="1">
    <citation type="submission" date="2015-11" db="EMBL/GenBank/DDBJ databases">
        <title>Draft Genome Sequence of the Strain BR 10303 (Bradyrhizobium sp.) isolated from nodules of Centrolobium paraense.</title>
        <authorList>
            <person name="Zelli J.E."/>
            <person name="Simoes-Araujo J.L."/>
            <person name="Barauna A.C."/>
            <person name="Silva K."/>
        </authorList>
    </citation>
    <scope>NUCLEOTIDE SEQUENCE [LARGE SCALE GENOMIC DNA]</scope>
    <source>
        <strain evidence="7 8">BR 10303</strain>
    </source>
</reference>
<dbReference type="Gene3D" id="2.40.50.100">
    <property type="match status" value="1"/>
</dbReference>
<evidence type="ECO:0000313" key="8">
    <source>
        <dbReference type="Proteomes" id="UP000057737"/>
    </source>
</evidence>
<accession>A0A109JC79</accession>
<keyword evidence="2" id="KW-0813">Transport</keyword>
<dbReference type="Proteomes" id="UP000057737">
    <property type="component" value="Unassembled WGS sequence"/>
</dbReference>
<comment type="similarity">
    <text evidence="1">Belongs to the ABC transporter superfamily.</text>
</comment>
<dbReference type="PROSITE" id="PS00211">
    <property type="entry name" value="ABC_TRANSPORTER_1"/>
    <property type="match status" value="1"/>
</dbReference>
<evidence type="ECO:0000256" key="5">
    <source>
        <dbReference type="ARBA" id="ARBA00024722"/>
    </source>
</evidence>
<dbReference type="GO" id="GO:0016887">
    <property type="term" value="F:ATP hydrolysis activity"/>
    <property type="evidence" value="ECO:0007669"/>
    <property type="project" value="InterPro"/>
</dbReference>
<sequence>MAELVIEHLHKRFGPVRAIDDINIHVADGEFVTLLGPSGCGKSTTLGAIAGLDQPTAGRIRVGNKIYFDGEKGVFLPPEARNCGLVFQSYALWPHMTVYNNVVFPLKLRKVPAADCKRRVEEALALVEMERFQDRYPHQLSGGQQQRVALARTLVYQPEILLLDEPLSNLDAKLRDRARTWLAELRTRLGLTTIYVTHDQVEALALSDRIVVMNGGRISQIGTPQDIYARPADSFVADFIGTTNFLTGAVAEAPQANGRTLVTLADGQRVTLQSERRPAPGDKVTFAYRPEQMRLASDNDNATEGSIVEAAVVSHSYIGGRWQIGLDVGGNQIRIETQDAATDRRLRLWLPLAGGILFTDRTHA</sequence>
<keyword evidence="8" id="KW-1185">Reference proteome</keyword>
<dbReference type="PROSITE" id="PS50893">
    <property type="entry name" value="ABC_TRANSPORTER_2"/>
    <property type="match status" value="1"/>
</dbReference>
<dbReference type="SUPFAM" id="SSF50331">
    <property type="entry name" value="MOP-like"/>
    <property type="match status" value="1"/>
</dbReference>
<dbReference type="GO" id="GO:0015697">
    <property type="term" value="P:quaternary ammonium group transport"/>
    <property type="evidence" value="ECO:0007669"/>
    <property type="project" value="UniProtKB-ARBA"/>
</dbReference>
<comment type="caution">
    <text evidence="7">The sequence shown here is derived from an EMBL/GenBank/DDBJ whole genome shotgun (WGS) entry which is preliminary data.</text>
</comment>
<dbReference type="RefSeq" id="WP_066514529.1">
    <property type="nucleotide sequence ID" value="NZ_LNCU01000118.1"/>
</dbReference>
<dbReference type="InterPro" id="IPR050093">
    <property type="entry name" value="ABC_SmlMolc_Importer"/>
</dbReference>
<dbReference type="PANTHER" id="PTHR42781:SF4">
    <property type="entry name" value="SPERMIDINE_PUTRESCINE IMPORT ATP-BINDING PROTEIN POTA"/>
    <property type="match status" value="1"/>
</dbReference>
<dbReference type="Pfam" id="PF00005">
    <property type="entry name" value="ABC_tran"/>
    <property type="match status" value="1"/>
</dbReference>
<keyword evidence="3" id="KW-0547">Nucleotide-binding</keyword>
<organism evidence="7 8">
    <name type="scientific">Bradyrhizobium macuxiense</name>
    <dbReference type="NCBI Taxonomy" id="1755647"/>
    <lineage>
        <taxon>Bacteria</taxon>
        <taxon>Pseudomonadati</taxon>
        <taxon>Pseudomonadota</taxon>
        <taxon>Alphaproteobacteria</taxon>
        <taxon>Hyphomicrobiales</taxon>
        <taxon>Nitrobacteraceae</taxon>
        <taxon>Bradyrhizobium</taxon>
    </lineage>
</organism>
<dbReference type="SUPFAM" id="SSF52540">
    <property type="entry name" value="P-loop containing nucleoside triphosphate hydrolases"/>
    <property type="match status" value="1"/>
</dbReference>
<dbReference type="InterPro" id="IPR003593">
    <property type="entry name" value="AAA+_ATPase"/>
</dbReference>
<evidence type="ECO:0000256" key="4">
    <source>
        <dbReference type="ARBA" id="ARBA00022840"/>
    </source>
</evidence>
<proteinExistence type="inferred from homology"/>
<dbReference type="SMART" id="SM00382">
    <property type="entry name" value="AAA"/>
    <property type="match status" value="1"/>
</dbReference>
<evidence type="ECO:0000259" key="6">
    <source>
        <dbReference type="PROSITE" id="PS50893"/>
    </source>
</evidence>